<keyword evidence="2" id="KW-1185">Reference proteome</keyword>
<accession>A0A859QGZ7</accession>
<dbReference type="EMBL" id="CP041238">
    <property type="protein sequence ID" value="QLL61765.1"/>
    <property type="molecule type" value="Genomic_DNA"/>
</dbReference>
<dbReference type="RefSeq" id="WP_180941305.1">
    <property type="nucleotide sequence ID" value="NZ_CP041238.1"/>
</dbReference>
<dbReference type="Proteomes" id="UP000510721">
    <property type="component" value="Chromosome"/>
</dbReference>
<reference evidence="1 2" key="1">
    <citation type="submission" date="2019-06" db="EMBL/GenBank/DDBJ databases">
        <title>Complete genome sequence of Ensifer mexicanus ITTG R7 isolated from nodules of Acacia angustissima (Mill.) Kuntze.</title>
        <authorList>
            <person name="Rincon-Rosales R."/>
            <person name="Rogel M.A."/>
            <person name="Guerrero G."/>
            <person name="Rincon-Molina C.I."/>
            <person name="Lopez-Lopez A."/>
            <person name="Martinez-Romero E."/>
        </authorList>
    </citation>
    <scope>NUCLEOTIDE SEQUENCE [LARGE SCALE GENOMIC DNA]</scope>
    <source>
        <strain evidence="1 2">ITTG R7</strain>
    </source>
</reference>
<gene>
    <name evidence="1" type="ORF">FKV68_10055</name>
</gene>
<dbReference type="AlphaFoldDB" id="A0A859QGZ7"/>
<protein>
    <submittedName>
        <fullName evidence="1">Uncharacterized protein</fullName>
    </submittedName>
</protein>
<organism evidence="1 2">
    <name type="scientific">Sinorhizobium mexicanum</name>
    <dbReference type="NCBI Taxonomy" id="375549"/>
    <lineage>
        <taxon>Bacteria</taxon>
        <taxon>Pseudomonadati</taxon>
        <taxon>Pseudomonadota</taxon>
        <taxon>Alphaproteobacteria</taxon>
        <taxon>Hyphomicrobiales</taxon>
        <taxon>Rhizobiaceae</taxon>
        <taxon>Sinorhizobium/Ensifer group</taxon>
        <taxon>Sinorhizobium</taxon>
    </lineage>
</organism>
<dbReference type="KEGG" id="emx:FKV68_10055"/>
<sequence>MARRVDKWRIAVRVLTAFALVFLSFAHKPAFPKTLGPEDAAEYLLPDGTFADICFGTDGVDHDAGQEKAPKIAPVCEACRLAGSVMLPAPPQESAPADNGNWLVQAPAIKTEVALPLFRLLPPSRGPPTAVVSFS</sequence>
<evidence type="ECO:0000313" key="1">
    <source>
        <dbReference type="EMBL" id="QLL61765.1"/>
    </source>
</evidence>
<name>A0A859QGZ7_9HYPH</name>
<proteinExistence type="predicted"/>
<evidence type="ECO:0000313" key="2">
    <source>
        <dbReference type="Proteomes" id="UP000510721"/>
    </source>
</evidence>